<feature type="transmembrane region" description="Helical" evidence="7">
    <location>
        <begin position="40"/>
        <end position="62"/>
    </location>
</feature>
<keyword evidence="5 7" id="KW-1133">Transmembrane helix</keyword>
<gene>
    <name evidence="8" type="ORF">QOL99_05510</name>
</gene>
<feature type="transmembrane region" description="Helical" evidence="7">
    <location>
        <begin position="83"/>
        <end position="105"/>
    </location>
</feature>
<feature type="transmembrane region" description="Helical" evidence="7">
    <location>
        <begin position="383"/>
        <end position="404"/>
    </location>
</feature>
<keyword evidence="4 7" id="KW-0812">Transmembrane</keyword>
<keyword evidence="9" id="KW-1185">Reference proteome</keyword>
<dbReference type="PANTHER" id="PTHR30250:SF10">
    <property type="entry name" value="LIPOPOLYSACCHARIDE BIOSYNTHESIS PROTEIN WZXC"/>
    <property type="match status" value="1"/>
</dbReference>
<dbReference type="Proteomes" id="UP001302059">
    <property type="component" value="Unassembled WGS sequence"/>
</dbReference>
<name>A0ABT7JEY6_9DEIO</name>
<protein>
    <submittedName>
        <fullName evidence="8">Lipopolysaccharide biosynthesis protein</fullName>
    </submittedName>
</protein>
<evidence type="ECO:0000256" key="7">
    <source>
        <dbReference type="SAM" id="Phobius"/>
    </source>
</evidence>
<comment type="subcellular location">
    <subcellularLocation>
        <location evidence="1">Cell membrane</location>
        <topology evidence="1">Multi-pass membrane protein</topology>
    </subcellularLocation>
</comment>
<feature type="transmembrane region" description="Helical" evidence="7">
    <location>
        <begin position="286"/>
        <end position="307"/>
    </location>
</feature>
<dbReference type="RefSeq" id="WP_285522121.1">
    <property type="nucleotide sequence ID" value="NZ_JASNGB010000031.1"/>
</dbReference>
<evidence type="ECO:0000256" key="4">
    <source>
        <dbReference type="ARBA" id="ARBA00022692"/>
    </source>
</evidence>
<evidence type="ECO:0000256" key="2">
    <source>
        <dbReference type="ARBA" id="ARBA00007430"/>
    </source>
</evidence>
<evidence type="ECO:0000256" key="1">
    <source>
        <dbReference type="ARBA" id="ARBA00004651"/>
    </source>
</evidence>
<reference evidence="8 9" key="1">
    <citation type="submission" date="2023-05" db="EMBL/GenBank/DDBJ databases">
        <authorList>
            <person name="Gao F."/>
        </authorList>
    </citation>
    <scope>NUCLEOTIDE SEQUENCE [LARGE SCALE GENOMIC DNA]</scope>
    <source>
        <strain evidence="8 9">MIMF12</strain>
    </source>
</reference>
<accession>A0ABT7JEY6</accession>
<comment type="similarity">
    <text evidence="2">Belongs to the polysaccharide synthase family.</text>
</comment>
<feature type="transmembrane region" description="Helical" evidence="7">
    <location>
        <begin position="327"/>
        <end position="349"/>
    </location>
</feature>
<organism evidence="8 9">
    <name type="scientific">Deinococcus rhizophilus</name>
    <dbReference type="NCBI Taxonomy" id="3049544"/>
    <lineage>
        <taxon>Bacteria</taxon>
        <taxon>Thermotogati</taxon>
        <taxon>Deinococcota</taxon>
        <taxon>Deinococci</taxon>
        <taxon>Deinococcales</taxon>
        <taxon>Deinococcaceae</taxon>
        <taxon>Deinococcus</taxon>
    </lineage>
</organism>
<evidence type="ECO:0000256" key="5">
    <source>
        <dbReference type="ARBA" id="ARBA00022989"/>
    </source>
</evidence>
<dbReference type="EMBL" id="JASNGB010000031">
    <property type="protein sequence ID" value="MDL2343606.1"/>
    <property type="molecule type" value="Genomic_DNA"/>
</dbReference>
<comment type="caution">
    <text evidence="8">The sequence shown here is derived from an EMBL/GenBank/DDBJ whole genome shotgun (WGS) entry which is preliminary data.</text>
</comment>
<dbReference type="InterPro" id="IPR050833">
    <property type="entry name" value="Poly_Biosynth_Transport"/>
</dbReference>
<keyword evidence="6 7" id="KW-0472">Membrane</keyword>
<evidence type="ECO:0000313" key="8">
    <source>
        <dbReference type="EMBL" id="MDL2343606.1"/>
    </source>
</evidence>
<sequence length="417" mass="44444">MRRLRGPLLGDLLSLYGLQIGNILIPLLTFPVLARSLSPVNWASLLVAQALGVAVATVVDYGHTVTATRRIASGEPPRRTAELVYATKGLLALLCVLTAVVAWWAGWTGGYGATLLLGGLVYGLLQGSLPSWYFQGQNRARVAANVDMGFKLAAGLAMVSAALLWRDPAAVMWSQALGVALTWGLLTARLGRELPPGRARLSLIDVWRDLREGSAVFLFRLLGSSYTSALALLLAATVSPLSSALLLAADRIAKVAPTFTVPLCQALYPRVVQSGAHATPRGRRQLLGLAGSVLAGLLLASLLLFWWRDPLVTLLLGETYAPAADVLVWTLWLMPFIGWNTVLLQLWIFPQRRDGLANALLLLNALISVGWVLGMAGRVPLPVYAAGISAAEVLVAGLLLLLLLGTRDGPHGEVARA</sequence>
<dbReference type="PANTHER" id="PTHR30250">
    <property type="entry name" value="PST FAMILY PREDICTED COLANIC ACID TRANSPORTER"/>
    <property type="match status" value="1"/>
</dbReference>
<keyword evidence="3" id="KW-1003">Cell membrane</keyword>
<evidence type="ECO:0000313" key="9">
    <source>
        <dbReference type="Proteomes" id="UP001302059"/>
    </source>
</evidence>
<feature type="transmembrane region" description="Helical" evidence="7">
    <location>
        <begin position="12"/>
        <end position="34"/>
    </location>
</feature>
<proteinExistence type="inferred from homology"/>
<dbReference type="Pfam" id="PF01943">
    <property type="entry name" value="Polysacc_synt"/>
    <property type="match status" value="1"/>
</dbReference>
<evidence type="ECO:0000256" key="6">
    <source>
        <dbReference type="ARBA" id="ARBA00023136"/>
    </source>
</evidence>
<feature type="transmembrane region" description="Helical" evidence="7">
    <location>
        <begin position="356"/>
        <end position="377"/>
    </location>
</feature>
<evidence type="ECO:0000256" key="3">
    <source>
        <dbReference type="ARBA" id="ARBA00022475"/>
    </source>
</evidence>
<feature type="transmembrane region" description="Helical" evidence="7">
    <location>
        <begin position="111"/>
        <end position="134"/>
    </location>
</feature>
<dbReference type="InterPro" id="IPR002797">
    <property type="entry name" value="Polysacc_synth"/>
</dbReference>
<feature type="transmembrane region" description="Helical" evidence="7">
    <location>
        <begin position="146"/>
        <end position="165"/>
    </location>
</feature>